<comment type="subcellular location">
    <subcellularLocation>
        <location evidence="1">Cell envelope</location>
    </subcellularLocation>
</comment>
<feature type="signal peptide" evidence="5">
    <location>
        <begin position="1"/>
        <end position="26"/>
    </location>
</feature>
<proteinExistence type="inferred from homology"/>
<comment type="similarity">
    <text evidence="2">Belongs to the bacterial solute-binding protein 8 family.</text>
</comment>
<evidence type="ECO:0000313" key="7">
    <source>
        <dbReference type="EMBL" id="GEB32247.1"/>
    </source>
</evidence>
<accession>A0A4Y3PFX3</accession>
<dbReference type="GO" id="GO:1901678">
    <property type="term" value="P:iron coordination entity transport"/>
    <property type="evidence" value="ECO:0007669"/>
    <property type="project" value="UniProtKB-ARBA"/>
</dbReference>
<organism evidence="7 8">
    <name type="scientific">Brevibacillus parabrevis</name>
    <dbReference type="NCBI Taxonomy" id="54914"/>
    <lineage>
        <taxon>Bacteria</taxon>
        <taxon>Bacillati</taxon>
        <taxon>Bacillota</taxon>
        <taxon>Bacilli</taxon>
        <taxon>Bacillales</taxon>
        <taxon>Paenibacillaceae</taxon>
        <taxon>Brevibacillus</taxon>
    </lineage>
</organism>
<evidence type="ECO:0000256" key="5">
    <source>
        <dbReference type="SAM" id="SignalP"/>
    </source>
</evidence>
<comment type="caution">
    <text evidence="7">The sequence shown here is derived from an EMBL/GenBank/DDBJ whole genome shotgun (WGS) entry which is preliminary data.</text>
</comment>
<dbReference type="RefSeq" id="WP_141254139.1">
    <property type="nucleotide sequence ID" value="NZ_BJMH01000007.1"/>
</dbReference>
<protein>
    <recommendedName>
        <fullName evidence="6">Fe/B12 periplasmic-binding domain-containing protein</fullName>
    </recommendedName>
</protein>
<feature type="chain" id="PRO_5039474368" description="Fe/B12 periplasmic-binding domain-containing protein" evidence="5">
    <location>
        <begin position="27"/>
        <end position="116"/>
    </location>
</feature>
<evidence type="ECO:0000256" key="2">
    <source>
        <dbReference type="ARBA" id="ARBA00008814"/>
    </source>
</evidence>
<keyword evidence="4 5" id="KW-0732">Signal</keyword>
<evidence type="ECO:0000256" key="1">
    <source>
        <dbReference type="ARBA" id="ARBA00004196"/>
    </source>
</evidence>
<dbReference type="InterPro" id="IPR051313">
    <property type="entry name" value="Bact_iron-sidero_bind"/>
</dbReference>
<dbReference type="SUPFAM" id="SSF53807">
    <property type="entry name" value="Helical backbone' metal receptor"/>
    <property type="match status" value="1"/>
</dbReference>
<dbReference type="EMBL" id="BJMH01000007">
    <property type="protein sequence ID" value="GEB32247.1"/>
    <property type="molecule type" value="Genomic_DNA"/>
</dbReference>
<evidence type="ECO:0000256" key="3">
    <source>
        <dbReference type="ARBA" id="ARBA00022448"/>
    </source>
</evidence>
<gene>
    <name evidence="7" type="ORF">BPA01_18270</name>
</gene>
<name>A0A4Y3PFX3_BREPA</name>
<dbReference type="PROSITE" id="PS51257">
    <property type="entry name" value="PROKAR_LIPOPROTEIN"/>
    <property type="match status" value="1"/>
</dbReference>
<dbReference type="PROSITE" id="PS50983">
    <property type="entry name" value="FE_B12_PBP"/>
    <property type="match status" value="1"/>
</dbReference>
<dbReference type="PANTHER" id="PTHR30532">
    <property type="entry name" value="IRON III DICITRATE-BINDING PERIPLASMIC PROTEIN"/>
    <property type="match status" value="1"/>
</dbReference>
<dbReference type="AlphaFoldDB" id="A0A4Y3PFX3"/>
<evidence type="ECO:0000259" key="6">
    <source>
        <dbReference type="PROSITE" id="PS50983"/>
    </source>
</evidence>
<evidence type="ECO:0000256" key="4">
    <source>
        <dbReference type="ARBA" id="ARBA00022729"/>
    </source>
</evidence>
<dbReference type="Gene3D" id="3.40.50.1980">
    <property type="entry name" value="Nitrogenase molybdenum iron protein domain"/>
    <property type="match status" value="1"/>
</dbReference>
<keyword evidence="8" id="KW-1185">Reference proteome</keyword>
<feature type="domain" description="Fe/B12 periplasmic-binding" evidence="6">
    <location>
        <begin position="1"/>
        <end position="116"/>
    </location>
</feature>
<dbReference type="Proteomes" id="UP000316882">
    <property type="component" value="Unassembled WGS sequence"/>
</dbReference>
<evidence type="ECO:0000313" key="8">
    <source>
        <dbReference type="Proteomes" id="UP000316882"/>
    </source>
</evidence>
<dbReference type="PANTHER" id="PTHR30532:SF1">
    <property type="entry name" value="IRON(3+)-HYDROXAMATE-BINDING PROTEIN FHUD"/>
    <property type="match status" value="1"/>
</dbReference>
<sequence>MKRLSSRKTGLLAFALSAAIALTGCAAKEGASGQAVQSDSLPQLDADHLIILPSNGTWAEAGNEQALQELLKNSVWQTVPAVKKGNVYPVERSYWQTGAIMANYQKMDELLKLFAN</sequence>
<dbReference type="InterPro" id="IPR002491">
    <property type="entry name" value="ABC_transptr_periplasmic_BD"/>
</dbReference>
<keyword evidence="3" id="KW-0813">Transport</keyword>
<dbReference type="GO" id="GO:0030288">
    <property type="term" value="C:outer membrane-bounded periplasmic space"/>
    <property type="evidence" value="ECO:0007669"/>
    <property type="project" value="TreeGrafter"/>
</dbReference>
<reference evidence="7 8" key="1">
    <citation type="submission" date="2019-06" db="EMBL/GenBank/DDBJ databases">
        <title>Whole genome shotgun sequence of Brevibacillus parabrevis NBRC 12334.</title>
        <authorList>
            <person name="Hosoyama A."/>
            <person name="Uohara A."/>
            <person name="Ohji S."/>
            <person name="Ichikawa N."/>
        </authorList>
    </citation>
    <scope>NUCLEOTIDE SEQUENCE [LARGE SCALE GENOMIC DNA]</scope>
    <source>
        <strain evidence="7 8">NBRC 12334</strain>
    </source>
</reference>